<accession>A0A2J5HQR4</accession>
<feature type="compositionally biased region" description="Low complexity" evidence="1">
    <location>
        <begin position="35"/>
        <end position="47"/>
    </location>
</feature>
<feature type="compositionally biased region" description="Acidic residues" evidence="1">
    <location>
        <begin position="18"/>
        <end position="29"/>
    </location>
</feature>
<evidence type="ECO:0000313" key="3">
    <source>
        <dbReference type="Proteomes" id="UP000235023"/>
    </source>
</evidence>
<evidence type="ECO:0000313" key="2">
    <source>
        <dbReference type="EMBL" id="PLN79600.1"/>
    </source>
</evidence>
<feature type="compositionally biased region" description="Basic and acidic residues" evidence="1">
    <location>
        <begin position="50"/>
        <end position="65"/>
    </location>
</feature>
<dbReference type="EMBL" id="KZ559558">
    <property type="protein sequence ID" value="PLN79600.1"/>
    <property type="molecule type" value="Genomic_DNA"/>
</dbReference>
<organism evidence="2 3">
    <name type="scientific">Aspergillus taichungensis</name>
    <dbReference type="NCBI Taxonomy" id="482145"/>
    <lineage>
        <taxon>Eukaryota</taxon>
        <taxon>Fungi</taxon>
        <taxon>Dikarya</taxon>
        <taxon>Ascomycota</taxon>
        <taxon>Pezizomycotina</taxon>
        <taxon>Eurotiomycetes</taxon>
        <taxon>Eurotiomycetidae</taxon>
        <taxon>Eurotiales</taxon>
        <taxon>Aspergillaceae</taxon>
        <taxon>Aspergillus</taxon>
        <taxon>Aspergillus subgen. Circumdati</taxon>
    </lineage>
</organism>
<dbReference type="Proteomes" id="UP000235023">
    <property type="component" value="Unassembled WGS sequence"/>
</dbReference>
<sequence length="74" mass="8326">MSSRRHSSLPKPLQDLVDKEEDELEEYGDYENSWTTTEAQSTSQATTDPEPSKVESKTEMAETKSETAGQQEQS</sequence>
<keyword evidence="3" id="KW-1185">Reference proteome</keyword>
<reference evidence="3" key="1">
    <citation type="submission" date="2017-12" db="EMBL/GenBank/DDBJ databases">
        <authorList>
            <consortium name="DOE Joint Genome Institute"/>
            <person name="Mondo S.J."/>
            <person name="Kjaerbolling I."/>
            <person name="Vesth T.C."/>
            <person name="Frisvad J.C."/>
            <person name="Nybo J.L."/>
            <person name="Theobald S."/>
            <person name="Kuo A."/>
            <person name="Bowyer P."/>
            <person name="Matsuda Y."/>
            <person name="Lyhne E.K."/>
            <person name="Kogle M.E."/>
            <person name="Clum A."/>
            <person name="Lipzen A."/>
            <person name="Salamov A."/>
            <person name="Ngan C.Y."/>
            <person name="Daum C."/>
            <person name="Chiniquy J."/>
            <person name="Barry K."/>
            <person name="LaButti K."/>
            <person name="Haridas S."/>
            <person name="Simmons B.A."/>
            <person name="Magnuson J.K."/>
            <person name="Mortensen U.H."/>
            <person name="Larsen T.O."/>
            <person name="Grigoriev I.V."/>
            <person name="Baker S.E."/>
            <person name="Andersen M.R."/>
            <person name="Nordberg H.P."/>
            <person name="Cantor M.N."/>
            <person name="Hua S.X."/>
        </authorList>
    </citation>
    <scope>NUCLEOTIDE SEQUENCE [LARGE SCALE GENOMIC DNA]</scope>
    <source>
        <strain evidence="3">IBT 19404</strain>
    </source>
</reference>
<feature type="region of interest" description="Disordered" evidence="1">
    <location>
        <begin position="1"/>
        <end position="74"/>
    </location>
</feature>
<gene>
    <name evidence="2" type="ORF">BDW42DRAFT_172606</name>
</gene>
<protein>
    <submittedName>
        <fullName evidence="2">Uncharacterized protein</fullName>
    </submittedName>
</protein>
<evidence type="ECO:0000256" key="1">
    <source>
        <dbReference type="SAM" id="MobiDB-lite"/>
    </source>
</evidence>
<name>A0A2J5HQR4_9EURO</name>
<dbReference type="AlphaFoldDB" id="A0A2J5HQR4"/>
<proteinExistence type="predicted"/>